<evidence type="ECO:0000256" key="1">
    <source>
        <dbReference type="ARBA" id="ARBA00022553"/>
    </source>
</evidence>
<dbReference type="CDD" id="cd17535">
    <property type="entry name" value="REC_NarL-like"/>
    <property type="match status" value="1"/>
</dbReference>
<dbReference type="PROSITE" id="PS50110">
    <property type="entry name" value="RESPONSE_REGULATORY"/>
    <property type="match status" value="1"/>
</dbReference>
<dbReference type="PROSITE" id="PS50043">
    <property type="entry name" value="HTH_LUXR_2"/>
    <property type="match status" value="1"/>
</dbReference>
<dbReference type="InterPro" id="IPR039420">
    <property type="entry name" value="WalR-like"/>
</dbReference>
<dbReference type="SUPFAM" id="SSF46894">
    <property type="entry name" value="C-terminal effector domain of the bipartite response regulators"/>
    <property type="match status" value="1"/>
</dbReference>
<dbReference type="GO" id="GO:0006355">
    <property type="term" value="P:regulation of DNA-templated transcription"/>
    <property type="evidence" value="ECO:0007669"/>
    <property type="project" value="InterPro"/>
</dbReference>
<reference evidence="6" key="1">
    <citation type="submission" date="2020-02" db="EMBL/GenBank/DDBJ databases">
        <authorList>
            <person name="Meier V. D."/>
        </authorList>
    </citation>
    <scope>NUCLEOTIDE SEQUENCE</scope>
    <source>
        <strain evidence="6">AVDCRST_MAG58</strain>
    </source>
</reference>
<evidence type="ECO:0000256" key="2">
    <source>
        <dbReference type="ARBA" id="ARBA00023125"/>
    </source>
</evidence>
<keyword evidence="2" id="KW-0238">DNA-binding</keyword>
<name>A0A6J4QPA2_9ACTN</name>
<evidence type="ECO:0000259" key="4">
    <source>
        <dbReference type="PROSITE" id="PS50043"/>
    </source>
</evidence>
<dbReference type="AlphaFoldDB" id="A0A6J4QPA2"/>
<dbReference type="CDD" id="cd06170">
    <property type="entry name" value="LuxR_C_like"/>
    <property type="match status" value="1"/>
</dbReference>
<protein>
    <submittedName>
        <fullName evidence="6">Regulatory protein, LuxR:Response regulator receiver</fullName>
    </submittedName>
</protein>
<dbReference type="SMART" id="SM00448">
    <property type="entry name" value="REC"/>
    <property type="match status" value="1"/>
</dbReference>
<evidence type="ECO:0000256" key="3">
    <source>
        <dbReference type="PROSITE-ProRule" id="PRU00169"/>
    </source>
</evidence>
<evidence type="ECO:0000259" key="5">
    <source>
        <dbReference type="PROSITE" id="PS50110"/>
    </source>
</evidence>
<evidence type="ECO:0000313" key="6">
    <source>
        <dbReference type="EMBL" id="CAA9442779.1"/>
    </source>
</evidence>
<dbReference type="Pfam" id="PF00196">
    <property type="entry name" value="GerE"/>
    <property type="match status" value="1"/>
</dbReference>
<dbReference type="InterPro" id="IPR001789">
    <property type="entry name" value="Sig_transdc_resp-reg_receiver"/>
</dbReference>
<dbReference type="InterPro" id="IPR016032">
    <property type="entry name" value="Sig_transdc_resp-reg_C-effctor"/>
</dbReference>
<dbReference type="GO" id="GO:0000160">
    <property type="term" value="P:phosphorelay signal transduction system"/>
    <property type="evidence" value="ECO:0007669"/>
    <property type="project" value="InterPro"/>
</dbReference>
<feature type="domain" description="HTH luxR-type" evidence="4">
    <location>
        <begin position="147"/>
        <end position="212"/>
    </location>
</feature>
<dbReference type="SMART" id="SM00421">
    <property type="entry name" value="HTH_LUXR"/>
    <property type="match status" value="1"/>
</dbReference>
<dbReference type="InterPro" id="IPR011006">
    <property type="entry name" value="CheY-like_superfamily"/>
</dbReference>
<organism evidence="6">
    <name type="scientific">uncultured Rubrobacteraceae bacterium</name>
    <dbReference type="NCBI Taxonomy" id="349277"/>
    <lineage>
        <taxon>Bacteria</taxon>
        <taxon>Bacillati</taxon>
        <taxon>Actinomycetota</taxon>
        <taxon>Rubrobacteria</taxon>
        <taxon>Rubrobacterales</taxon>
        <taxon>Rubrobacteraceae</taxon>
        <taxon>environmental samples</taxon>
    </lineage>
</organism>
<dbReference type="InterPro" id="IPR000792">
    <property type="entry name" value="Tscrpt_reg_LuxR_C"/>
</dbReference>
<keyword evidence="1 3" id="KW-0597">Phosphoprotein</keyword>
<gene>
    <name evidence="6" type="ORF">AVDCRST_MAG58-115</name>
</gene>
<accession>A0A6J4QPA2</accession>
<dbReference type="InterPro" id="IPR058245">
    <property type="entry name" value="NreC/VraR/RcsB-like_REC"/>
</dbReference>
<feature type="domain" description="Response regulatory" evidence="5">
    <location>
        <begin position="5"/>
        <end position="121"/>
    </location>
</feature>
<feature type="modified residue" description="4-aspartylphosphate" evidence="3">
    <location>
        <position position="56"/>
    </location>
</feature>
<sequence>MEQIRVLIADDHSHFRDGLRALLLSASDLEVVGEVGDGREAITLAERLQPDVILRDLGMPDVNGIEATRTILRTSPHISILVISMQEDDDSVFAALQAGARGYLLKGALKAEILRSIRAVASGEAIFGPAIARRLMQYFAAPRTSTPPDAFPELTDREREILTFIARHEPNPEIAKRLRLSSKTVRNHVSNIFTKLQVADRAQAIIRAREAGLGHEGP</sequence>
<dbReference type="SUPFAM" id="SSF52172">
    <property type="entry name" value="CheY-like"/>
    <property type="match status" value="1"/>
</dbReference>
<dbReference type="Pfam" id="PF00072">
    <property type="entry name" value="Response_reg"/>
    <property type="match status" value="1"/>
</dbReference>
<dbReference type="GO" id="GO:0003677">
    <property type="term" value="F:DNA binding"/>
    <property type="evidence" value="ECO:0007669"/>
    <property type="project" value="UniProtKB-KW"/>
</dbReference>
<proteinExistence type="predicted"/>
<dbReference type="PRINTS" id="PR00038">
    <property type="entry name" value="HTHLUXR"/>
</dbReference>
<dbReference type="Gene3D" id="3.40.50.2300">
    <property type="match status" value="1"/>
</dbReference>
<dbReference type="EMBL" id="CADCVF010000002">
    <property type="protein sequence ID" value="CAA9442779.1"/>
    <property type="molecule type" value="Genomic_DNA"/>
</dbReference>
<dbReference type="PANTHER" id="PTHR43214">
    <property type="entry name" value="TWO-COMPONENT RESPONSE REGULATOR"/>
    <property type="match status" value="1"/>
</dbReference>